<evidence type="ECO:0000313" key="8">
    <source>
        <dbReference type="Proteomes" id="UP000095743"/>
    </source>
</evidence>
<name>A0A1D8GFD8_9FIRM</name>
<dbReference type="InterPro" id="IPR013325">
    <property type="entry name" value="RNA_pol_sigma_r2"/>
</dbReference>
<dbReference type="OrthoDB" id="9782703at2"/>
<keyword evidence="4" id="KW-0804">Transcription</keyword>
<dbReference type="PANTHER" id="PTHR43133:SF51">
    <property type="entry name" value="RNA POLYMERASE SIGMA FACTOR"/>
    <property type="match status" value="1"/>
</dbReference>
<dbReference type="InterPro" id="IPR039425">
    <property type="entry name" value="RNA_pol_sigma-70-like"/>
</dbReference>
<dbReference type="InterPro" id="IPR036388">
    <property type="entry name" value="WH-like_DNA-bd_sf"/>
</dbReference>
<dbReference type="Gene3D" id="1.10.1740.10">
    <property type="match status" value="1"/>
</dbReference>
<dbReference type="SUPFAM" id="SSF88659">
    <property type="entry name" value="Sigma3 and sigma4 domains of RNA polymerase sigma factors"/>
    <property type="match status" value="1"/>
</dbReference>
<proteinExistence type="inferred from homology"/>
<dbReference type="GO" id="GO:0006352">
    <property type="term" value="P:DNA-templated transcription initiation"/>
    <property type="evidence" value="ECO:0007669"/>
    <property type="project" value="InterPro"/>
</dbReference>
<feature type="domain" description="RNA polymerase sigma-70 region 2" evidence="5">
    <location>
        <begin position="29"/>
        <end position="96"/>
    </location>
</feature>
<dbReference type="AlphaFoldDB" id="A0A1D8GFD8"/>
<organism evidence="7 8">
    <name type="scientific">Geosporobacter ferrireducens</name>
    <dbReference type="NCBI Taxonomy" id="1424294"/>
    <lineage>
        <taxon>Bacteria</taxon>
        <taxon>Bacillati</taxon>
        <taxon>Bacillota</taxon>
        <taxon>Clostridia</taxon>
        <taxon>Peptostreptococcales</taxon>
        <taxon>Thermotaleaceae</taxon>
        <taxon>Geosporobacter</taxon>
    </lineage>
</organism>
<keyword evidence="8" id="KW-1185">Reference proteome</keyword>
<comment type="similarity">
    <text evidence="1">Belongs to the sigma-70 factor family. ECF subfamily.</text>
</comment>
<gene>
    <name evidence="7" type="ORF">Gferi_08530</name>
</gene>
<dbReference type="InterPro" id="IPR007627">
    <property type="entry name" value="RNA_pol_sigma70_r2"/>
</dbReference>
<dbReference type="Proteomes" id="UP000095743">
    <property type="component" value="Chromosome"/>
</dbReference>
<keyword evidence="3" id="KW-0731">Sigma factor</keyword>
<sequence length="180" mass="20991">MELVSFLDHRKKSTVYKAKKGDKEAFLSLIDENRLNIYRVARGILKNEEDIKDAIQNTIIKAFENMCTLKKDEYFKTWLIRILINECNEILRKDKRSASLEKNMGDVTERYIDSYENMDLIQAINSLSEELRVTITLFYFDDIPVKTISEILETSEGTVKARLSRARAKLKEILGEDAWS</sequence>
<dbReference type="EMBL" id="CP017269">
    <property type="protein sequence ID" value="AOT69618.1"/>
    <property type="molecule type" value="Genomic_DNA"/>
</dbReference>
<dbReference type="InterPro" id="IPR013249">
    <property type="entry name" value="RNA_pol_sigma70_r4_t2"/>
</dbReference>
<dbReference type="PANTHER" id="PTHR43133">
    <property type="entry name" value="RNA POLYMERASE ECF-TYPE SIGMA FACTO"/>
    <property type="match status" value="1"/>
</dbReference>
<protein>
    <submittedName>
        <fullName evidence="7">RNA polymerase subunit sigma-24</fullName>
    </submittedName>
</protein>
<dbReference type="Pfam" id="PF04542">
    <property type="entry name" value="Sigma70_r2"/>
    <property type="match status" value="1"/>
</dbReference>
<evidence type="ECO:0000256" key="3">
    <source>
        <dbReference type="ARBA" id="ARBA00023082"/>
    </source>
</evidence>
<accession>A0A1D8GFD8</accession>
<dbReference type="GO" id="GO:0003677">
    <property type="term" value="F:DNA binding"/>
    <property type="evidence" value="ECO:0007669"/>
    <property type="project" value="InterPro"/>
</dbReference>
<dbReference type="SUPFAM" id="SSF88946">
    <property type="entry name" value="Sigma2 domain of RNA polymerase sigma factors"/>
    <property type="match status" value="1"/>
</dbReference>
<dbReference type="Gene3D" id="1.10.10.10">
    <property type="entry name" value="Winged helix-like DNA-binding domain superfamily/Winged helix DNA-binding domain"/>
    <property type="match status" value="1"/>
</dbReference>
<dbReference type="Pfam" id="PF08281">
    <property type="entry name" value="Sigma70_r4_2"/>
    <property type="match status" value="1"/>
</dbReference>
<dbReference type="KEGG" id="gfe:Gferi_08530"/>
<keyword evidence="2" id="KW-0805">Transcription regulation</keyword>
<dbReference type="NCBIfam" id="TIGR02937">
    <property type="entry name" value="sigma70-ECF"/>
    <property type="match status" value="1"/>
</dbReference>
<dbReference type="GO" id="GO:0016987">
    <property type="term" value="F:sigma factor activity"/>
    <property type="evidence" value="ECO:0007669"/>
    <property type="project" value="UniProtKB-KW"/>
</dbReference>
<dbReference type="InterPro" id="IPR014284">
    <property type="entry name" value="RNA_pol_sigma-70_dom"/>
</dbReference>
<evidence type="ECO:0000259" key="5">
    <source>
        <dbReference type="Pfam" id="PF04542"/>
    </source>
</evidence>
<evidence type="ECO:0000256" key="2">
    <source>
        <dbReference type="ARBA" id="ARBA00023015"/>
    </source>
</evidence>
<dbReference type="RefSeq" id="WP_069975503.1">
    <property type="nucleotide sequence ID" value="NZ_CP017269.1"/>
</dbReference>
<evidence type="ECO:0000259" key="6">
    <source>
        <dbReference type="Pfam" id="PF08281"/>
    </source>
</evidence>
<dbReference type="STRING" id="1424294.Gferi_08530"/>
<evidence type="ECO:0000256" key="1">
    <source>
        <dbReference type="ARBA" id="ARBA00010641"/>
    </source>
</evidence>
<evidence type="ECO:0000256" key="4">
    <source>
        <dbReference type="ARBA" id="ARBA00023163"/>
    </source>
</evidence>
<evidence type="ECO:0000313" key="7">
    <source>
        <dbReference type="EMBL" id="AOT69618.1"/>
    </source>
</evidence>
<reference evidence="7 8" key="1">
    <citation type="submission" date="2016-09" db="EMBL/GenBank/DDBJ databases">
        <title>Genomic analysis reveals versatility of anaerobic energy metabolism of Geosporobacter ferrireducens IRF9 of phylum Firmicutes.</title>
        <authorList>
            <person name="Kim S.-J."/>
        </authorList>
    </citation>
    <scope>NUCLEOTIDE SEQUENCE [LARGE SCALE GENOMIC DNA]</scope>
    <source>
        <strain evidence="7 8">IRF9</strain>
    </source>
</reference>
<dbReference type="InterPro" id="IPR013324">
    <property type="entry name" value="RNA_pol_sigma_r3/r4-like"/>
</dbReference>
<dbReference type="CDD" id="cd06171">
    <property type="entry name" value="Sigma70_r4"/>
    <property type="match status" value="1"/>
</dbReference>
<feature type="domain" description="RNA polymerase sigma factor 70 region 4 type 2" evidence="6">
    <location>
        <begin position="119"/>
        <end position="170"/>
    </location>
</feature>